<organism evidence="1 2">
    <name type="scientific">Paraburkholderia unamae</name>
    <dbReference type="NCBI Taxonomy" id="219649"/>
    <lineage>
        <taxon>Bacteria</taxon>
        <taxon>Pseudomonadati</taxon>
        <taxon>Pseudomonadota</taxon>
        <taxon>Betaproteobacteria</taxon>
        <taxon>Burkholderiales</taxon>
        <taxon>Burkholderiaceae</taxon>
        <taxon>Paraburkholderia</taxon>
    </lineage>
</organism>
<name>A0ACC6RSJ5_9BURK</name>
<evidence type="ECO:0000313" key="1">
    <source>
        <dbReference type="EMBL" id="MEM5404488.1"/>
    </source>
</evidence>
<comment type="caution">
    <text evidence="1">The sequence shown here is derived from an EMBL/GenBank/DDBJ whole genome shotgun (WGS) entry which is preliminary data.</text>
</comment>
<keyword evidence="2" id="KW-1185">Reference proteome</keyword>
<proteinExistence type="predicted"/>
<reference evidence="1" key="1">
    <citation type="submission" date="2024-01" db="EMBL/GenBank/DDBJ databases">
        <title>The diversity of rhizobia nodulating Mimosa spp. in eleven states of Brazil covering several biomes is determined by host plant, location, and edaphic factors.</title>
        <authorList>
            <person name="Rouws L."/>
            <person name="Barauna A."/>
            <person name="Beukes C."/>
            <person name="De Faria S.M."/>
            <person name="Gross E."/>
            <person name="Dos Reis Junior F.B."/>
            <person name="Simon M."/>
            <person name="Maluk M."/>
            <person name="Odee D.W."/>
            <person name="Kenicer G."/>
            <person name="Young J.P.W."/>
            <person name="Reis V.M."/>
            <person name="Zilli J."/>
            <person name="James E.K."/>
        </authorList>
    </citation>
    <scope>NUCLEOTIDE SEQUENCE</scope>
    <source>
        <strain evidence="1">JPY452</strain>
    </source>
</reference>
<gene>
    <name evidence="1" type="ORF">VSR83_31425</name>
</gene>
<accession>A0ACC6RSJ5</accession>
<protein>
    <submittedName>
        <fullName evidence="1">PAAR domain-containing protein</fullName>
    </submittedName>
</protein>
<evidence type="ECO:0000313" key="2">
    <source>
        <dbReference type="Proteomes" id="UP001392318"/>
    </source>
</evidence>
<dbReference type="Proteomes" id="UP001392318">
    <property type="component" value="Unassembled WGS sequence"/>
</dbReference>
<sequence length="95" mass="10290">MSERTHIYEGDHTTTGGTVIDGIDGTGYNGRRMAYLGAAVRCPACGTTGRIERNGARFEQEFYGKVPALENDYCACACNPKPLLRASRSGWVVEA</sequence>
<dbReference type="EMBL" id="JAYMRU010000030">
    <property type="protein sequence ID" value="MEM5404488.1"/>
    <property type="molecule type" value="Genomic_DNA"/>
</dbReference>